<accession>A0A6J5NEP3</accession>
<name>A0A6J5NEP3_9CAUD</name>
<evidence type="ECO:0000313" key="2">
    <source>
        <dbReference type="EMBL" id="CAB4157132.1"/>
    </source>
</evidence>
<reference evidence="2" key="1">
    <citation type="submission" date="2020-04" db="EMBL/GenBank/DDBJ databases">
        <authorList>
            <person name="Chiriac C."/>
            <person name="Salcher M."/>
            <person name="Ghai R."/>
            <person name="Kavagutti S V."/>
        </authorList>
    </citation>
    <scope>NUCLEOTIDE SEQUENCE</scope>
</reference>
<evidence type="ECO:0008006" key="3">
    <source>
        <dbReference type="Google" id="ProtNLM"/>
    </source>
</evidence>
<dbReference type="EMBL" id="LR796659">
    <property type="protein sequence ID" value="CAB4157132.1"/>
    <property type="molecule type" value="Genomic_DNA"/>
</dbReference>
<proteinExistence type="predicted"/>
<protein>
    <recommendedName>
        <fullName evidence="3">Tail fiber protein</fullName>
    </recommendedName>
</protein>
<sequence>MAINFPTSLDNFTNPSSGNTLDSPSHSLQHSDINDAVEALERKVGLGTAVAGSASAGQVLTISAAGTSTWSTPSQGLTLISTTSFTAQSSVSLPAGTFSATYKNYKILTNCSASVGTYLTARLRTSGSDNTATAYTSGSNYVQYNPSGNPTSDNQSGVGNNWSRIAYMNADDNQIETNLMNPFVTGKTSFYGFLNRATDSLIMMVGGSHSSSASFDSLTLIPFSGTITGSVSVYGFNI</sequence>
<gene>
    <name evidence="2" type="ORF">UFOVP688_3</name>
</gene>
<evidence type="ECO:0000256" key="1">
    <source>
        <dbReference type="SAM" id="MobiDB-lite"/>
    </source>
</evidence>
<feature type="region of interest" description="Disordered" evidence="1">
    <location>
        <begin position="1"/>
        <end position="28"/>
    </location>
</feature>
<organism evidence="2">
    <name type="scientific">uncultured Caudovirales phage</name>
    <dbReference type="NCBI Taxonomy" id="2100421"/>
    <lineage>
        <taxon>Viruses</taxon>
        <taxon>Duplodnaviria</taxon>
        <taxon>Heunggongvirae</taxon>
        <taxon>Uroviricota</taxon>
        <taxon>Caudoviricetes</taxon>
        <taxon>Peduoviridae</taxon>
        <taxon>Maltschvirus</taxon>
        <taxon>Maltschvirus maltsch</taxon>
    </lineage>
</organism>